<dbReference type="SMART" id="SM00347">
    <property type="entry name" value="HTH_MARR"/>
    <property type="match status" value="1"/>
</dbReference>
<evidence type="ECO:0000313" key="2">
    <source>
        <dbReference type="EMBL" id="AXK41545.1"/>
    </source>
</evidence>
<organism evidence="2 3">
    <name type="scientific">Erythrobacter aureus</name>
    <dbReference type="NCBI Taxonomy" id="2182384"/>
    <lineage>
        <taxon>Bacteria</taxon>
        <taxon>Pseudomonadati</taxon>
        <taxon>Pseudomonadota</taxon>
        <taxon>Alphaproteobacteria</taxon>
        <taxon>Sphingomonadales</taxon>
        <taxon>Erythrobacteraceae</taxon>
        <taxon>Erythrobacter/Porphyrobacter group</taxon>
        <taxon>Erythrobacter</taxon>
    </lineage>
</organism>
<dbReference type="GO" id="GO:0006950">
    <property type="term" value="P:response to stress"/>
    <property type="evidence" value="ECO:0007669"/>
    <property type="project" value="TreeGrafter"/>
</dbReference>
<proteinExistence type="predicted"/>
<accession>A0A345YC93</accession>
<dbReference type="PANTHER" id="PTHR33164:SF43">
    <property type="entry name" value="HTH-TYPE TRANSCRIPTIONAL REPRESSOR YETL"/>
    <property type="match status" value="1"/>
</dbReference>
<dbReference type="PANTHER" id="PTHR33164">
    <property type="entry name" value="TRANSCRIPTIONAL REGULATOR, MARR FAMILY"/>
    <property type="match status" value="1"/>
</dbReference>
<evidence type="ECO:0000313" key="3">
    <source>
        <dbReference type="Proteomes" id="UP000254508"/>
    </source>
</evidence>
<name>A0A345YC93_9SPHN</name>
<dbReference type="SUPFAM" id="SSF46785">
    <property type="entry name" value="Winged helix' DNA-binding domain"/>
    <property type="match status" value="1"/>
</dbReference>
<feature type="domain" description="HTH marR-type" evidence="1">
    <location>
        <begin position="28"/>
        <end position="149"/>
    </location>
</feature>
<dbReference type="AlphaFoldDB" id="A0A345YC93"/>
<dbReference type="KEGG" id="err:DVR09_03680"/>
<dbReference type="InterPro" id="IPR000835">
    <property type="entry name" value="HTH_MarR-typ"/>
</dbReference>
<dbReference type="OrthoDB" id="582199at2"/>
<keyword evidence="3" id="KW-1185">Reference proteome</keyword>
<dbReference type="Proteomes" id="UP000254508">
    <property type="component" value="Chromosome"/>
</dbReference>
<dbReference type="PROSITE" id="PS50995">
    <property type="entry name" value="HTH_MARR_2"/>
    <property type="match status" value="1"/>
</dbReference>
<dbReference type="EMBL" id="CP031357">
    <property type="protein sequence ID" value="AXK41545.1"/>
    <property type="molecule type" value="Genomic_DNA"/>
</dbReference>
<dbReference type="InterPro" id="IPR036388">
    <property type="entry name" value="WH-like_DNA-bd_sf"/>
</dbReference>
<dbReference type="Pfam" id="PF12802">
    <property type="entry name" value="MarR_2"/>
    <property type="match status" value="1"/>
</dbReference>
<sequence>MFFLKDLPSRQMVEGYSDRFEGVDVGNVMDALDLMRRASLLIRDLEAYFADHGFSQLRFLTLVVIDREPDRSSLMAGEVADRLDVSKPVVTRVLRSLESAKLISIASSSDDARSREISLTAAGQAKLAEIMPGYFSILNRAMSSAKAGS</sequence>
<dbReference type="GO" id="GO:0003700">
    <property type="term" value="F:DNA-binding transcription factor activity"/>
    <property type="evidence" value="ECO:0007669"/>
    <property type="project" value="InterPro"/>
</dbReference>
<dbReference type="Gene3D" id="1.10.10.10">
    <property type="entry name" value="Winged helix-like DNA-binding domain superfamily/Winged helix DNA-binding domain"/>
    <property type="match status" value="1"/>
</dbReference>
<dbReference type="InterPro" id="IPR036390">
    <property type="entry name" value="WH_DNA-bd_sf"/>
</dbReference>
<gene>
    <name evidence="2" type="ORF">DVR09_03680</name>
</gene>
<dbReference type="RefSeq" id="WP_115415732.1">
    <property type="nucleotide sequence ID" value="NZ_CP031357.1"/>
</dbReference>
<reference evidence="3" key="1">
    <citation type="submission" date="2018-07" db="EMBL/GenBank/DDBJ databases">
        <title>Genome sequence of Erythrobacter strain YH-07, an antagonistic bacterium isolated from Yellow Sea.</title>
        <authorList>
            <person name="Tang T."/>
            <person name="Liu Q."/>
            <person name="Sun X."/>
        </authorList>
    </citation>
    <scope>NUCLEOTIDE SEQUENCE [LARGE SCALE GENOMIC DNA]</scope>
    <source>
        <strain evidence="3">YH-07</strain>
    </source>
</reference>
<dbReference type="InterPro" id="IPR039422">
    <property type="entry name" value="MarR/SlyA-like"/>
</dbReference>
<evidence type="ECO:0000259" key="1">
    <source>
        <dbReference type="PROSITE" id="PS50995"/>
    </source>
</evidence>
<protein>
    <submittedName>
        <fullName evidence="2">MarR family transcriptional regulator</fullName>
    </submittedName>
</protein>